<evidence type="ECO:0000256" key="6">
    <source>
        <dbReference type="ARBA" id="ARBA00022430"/>
    </source>
</evidence>
<keyword evidence="6 10" id="KW-0432">Leucine biosynthesis</keyword>
<comment type="subunit">
    <text evidence="5 10">Heterodimer of LeuC and LeuD.</text>
</comment>
<keyword evidence="9 10" id="KW-0100">Branched-chain amino acid biosynthesis</keyword>
<dbReference type="RefSeq" id="WP_316027778.1">
    <property type="nucleotide sequence ID" value="NZ_JAWDIO010000002.1"/>
</dbReference>
<dbReference type="EMBL" id="JAWDIO010000002">
    <property type="protein sequence ID" value="MDU0356283.1"/>
    <property type="molecule type" value="Genomic_DNA"/>
</dbReference>
<name>A0ABU3T1Z3_9ALTE</name>
<evidence type="ECO:0000313" key="12">
    <source>
        <dbReference type="EMBL" id="MDU0356283.1"/>
    </source>
</evidence>
<keyword evidence="8 10" id="KW-0456">Lyase</keyword>
<sequence>MTTQTSPAGIDVHTGIAAPLNQANVDTDQIIPKQFLTAVTRSGYGKHLFHDWRYLDDHEQVLNPDFALNKPEYQGASILLVRENFGCGSSREHAPWSLDDYGFKVLIATSFADIFYGNCINNQLLPVQLTSEQMDQLFALVDAEPATQITINLQQQTVSTGDLSFSFDIAEQHKTNLLKGLDAIGQTLELEEQISAFENSRPNWQ</sequence>
<gene>
    <name evidence="10 12" type="primary">leuD</name>
    <name evidence="12" type="ORF">RS130_22480</name>
</gene>
<protein>
    <recommendedName>
        <fullName evidence="10">3-isopropylmalate dehydratase small subunit</fullName>
        <ecNumber evidence="10">4.2.1.33</ecNumber>
    </recommendedName>
    <alternativeName>
        <fullName evidence="10">Alpha-IPM isomerase</fullName>
        <shortName evidence="10">IPMI</shortName>
    </alternativeName>
    <alternativeName>
        <fullName evidence="10">Isopropylmalate isomerase</fullName>
    </alternativeName>
</protein>
<dbReference type="InterPro" id="IPR050075">
    <property type="entry name" value="LeuD"/>
</dbReference>
<dbReference type="Proteomes" id="UP001247805">
    <property type="component" value="Unassembled WGS sequence"/>
</dbReference>
<accession>A0ABU3T1Z3</accession>
<organism evidence="12 13">
    <name type="scientific">Paraglaciecola aquimarina</name>
    <dbReference type="NCBI Taxonomy" id="1235557"/>
    <lineage>
        <taxon>Bacteria</taxon>
        <taxon>Pseudomonadati</taxon>
        <taxon>Pseudomonadota</taxon>
        <taxon>Gammaproteobacteria</taxon>
        <taxon>Alteromonadales</taxon>
        <taxon>Alteromonadaceae</taxon>
        <taxon>Paraglaciecola</taxon>
    </lineage>
</organism>
<evidence type="ECO:0000256" key="7">
    <source>
        <dbReference type="ARBA" id="ARBA00022605"/>
    </source>
</evidence>
<comment type="caution">
    <text evidence="12">The sequence shown here is derived from an EMBL/GenBank/DDBJ whole genome shotgun (WGS) entry which is preliminary data.</text>
</comment>
<dbReference type="GO" id="GO:0003861">
    <property type="term" value="F:3-isopropylmalate dehydratase activity"/>
    <property type="evidence" value="ECO:0007669"/>
    <property type="project" value="UniProtKB-EC"/>
</dbReference>
<dbReference type="PANTHER" id="PTHR43345:SF5">
    <property type="entry name" value="3-ISOPROPYLMALATE DEHYDRATASE SMALL SUBUNIT"/>
    <property type="match status" value="1"/>
</dbReference>
<comment type="function">
    <text evidence="2 10">Catalyzes the isomerization between 2-isopropylmalate and 3-isopropylmalate, via the formation of 2-isopropylmaleate.</text>
</comment>
<dbReference type="NCBIfam" id="TIGR00171">
    <property type="entry name" value="leuD"/>
    <property type="match status" value="1"/>
</dbReference>
<evidence type="ECO:0000313" key="13">
    <source>
        <dbReference type="Proteomes" id="UP001247805"/>
    </source>
</evidence>
<evidence type="ECO:0000256" key="9">
    <source>
        <dbReference type="ARBA" id="ARBA00023304"/>
    </source>
</evidence>
<keyword evidence="13" id="KW-1185">Reference proteome</keyword>
<evidence type="ECO:0000256" key="3">
    <source>
        <dbReference type="ARBA" id="ARBA00004729"/>
    </source>
</evidence>
<dbReference type="CDD" id="cd01577">
    <property type="entry name" value="IPMI_Swivel"/>
    <property type="match status" value="1"/>
</dbReference>
<dbReference type="InterPro" id="IPR004431">
    <property type="entry name" value="3-IsopropMal_deHydase_ssu"/>
</dbReference>
<comment type="pathway">
    <text evidence="3 10">Amino-acid biosynthesis; L-leucine biosynthesis; L-leucine from 3-methyl-2-oxobutanoate: step 2/4.</text>
</comment>
<dbReference type="SUPFAM" id="SSF52016">
    <property type="entry name" value="LeuD/IlvD-like"/>
    <property type="match status" value="1"/>
</dbReference>
<reference evidence="12 13" key="1">
    <citation type="submission" date="2023-10" db="EMBL/GenBank/DDBJ databases">
        <title>Glaciecola aquimarina strain GGW-M5 nov., isolated from a coastal seawater.</title>
        <authorList>
            <person name="Bayburt H."/>
            <person name="Kim J.M."/>
            <person name="Choi B.J."/>
            <person name="Jeon C.O."/>
        </authorList>
    </citation>
    <scope>NUCLEOTIDE SEQUENCE [LARGE SCALE GENOMIC DNA]</scope>
    <source>
        <strain evidence="12 13">KCTC 32108</strain>
    </source>
</reference>
<evidence type="ECO:0000259" key="11">
    <source>
        <dbReference type="Pfam" id="PF00694"/>
    </source>
</evidence>
<proteinExistence type="inferred from homology"/>
<dbReference type="Pfam" id="PF00694">
    <property type="entry name" value="Aconitase_C"/>
    <property type="match status" value="1"/>
</dbReference>
<dbReference type="PANTHER" id="PTHR43345">
    <property type="entry name" value="3-ISOPROPYLMALATE DEHYDRATASE SMALL SUBUNIT 2-RELATED-RELATED"/>
    <property type="match status" value="1"/>
</dbReference>
<dbReference type="HAMAP" id="MF_01031">
    <property type="entry name" value="LeuD_type1"/>
    <property type="match status" value="1"/>
</dbReference>
<evidence type="ECO:0000256" key="4">
    <source>
        <dbReference type="ARBA" id="ARBA00009845"/>
    </source>
</evidence>
<dbReference type="InterPro" id="IPR015928">
    <property type="entry name" value="Aconitase/3IPM_dehydase_swvl"/>
</dbReference>
<dbReference type="EC" id="4.2.1.33" evidence="10"/>
<dbReference type="InterPro" id="IPR000573">
    <property type="entry name" value="AconitaseA/IPMdHydase_ssu_swvl"/>
</dbReference>
<evidence type="ECO:0000256" key="5">
    <source>
        <dbReference type="ARBA" id="ARBA00011271"/>
    </source>
</evidence>
<feature type="domain" description="Aconitase A/isopropylmalate dehydratase small subunit swivel" evidence="11">
    <location>
        <begin position="14"/>
        <end position="131"/>
    </location>
</feature>
<keyword evidence="7 10" id="KW-0028">Amino-acid biosynthesis</keyword>
<evidence type="ECO:0000256" key="1">
    <source>
        <dbReference type="ARBA" id="ARBA00000491"/>
    </source>
</evidence>
<dbReference type="InterPro" id="IPR033940">
    <property type="entry name" value="IPMI_Swivel"/>
</dbReference>
<dbReference type="NCBIfam" id="NF002458">
    <property type="entry name" value="PRK01641.1"/>
    <property type="match status" value="1"/>
</dbReference>
<evidence type="ECO:0000256" key="2">
    <source>
        <dbReference type="ARBA" id="ARBA00002695"/>
    </source>
</evidence>
<comment type="catalytic activity">
    <reaction evidence="1 10">
        <text>(2R,3S)-3-isopropylmalate = (2S)-2-isopropylmalate</text>
        <dbReference type="Rhea" id="RHEA:32287"/>
        <dbReference type="ChEBI" id="CHEBI:1178"/>
        <dbReference type="ChEBI" id="CHEBI:35121"/>
        <dbReference type="EC" id="4.2.1.33"/>
    </reaction>
</comment>
<dbReference type="Gene3D" id="3.20.19.10">
    <property type="entry name" value="Aconitase, domain 4"/>
    <property type="match status" value="1"/>
</dbReference>
<comment type="similarity">
    <text evidence="4 10">Belongs to the LeuD family. LeuD type 1 subfamily.</text>
</comment>
<evidence type="ECO:0000256" key="8">
    <source>
        <dbReference type="ARBA" id="ARBA00023239"/>
    </source>
</evidence>
<evidence type="ECO:0000256" key="10">
    <source>
        <dbReference type="HAMAP-Rule" id="MF_01031"/>
    </source>
</evidence>